<dbReference type="InterPro" id="IPR019734">
    <property type="entry name" value="TPR_rpt"/>
</dbReference>
<evidence type="ECO:0000256" key="3">
    <source>
        <dbReference type="SAM" id="MobiDB-lite"/>
    </source>
</evidence>
<dbReference type="InterPro" id="IPR051966">
    <property type="entry name" value="RPAP3"/>
</dbReference>
<feature type="non-terminal residue" evidence="4">
    <location>
        <position position="138"/>
    </location>
</feature>
<dbReference type="Proteomes" id="UP000054359">
    <property type="component" value="Unassembled WGS sequence"/>
</dbReference>
<dbReference type="PANTHER" id="PTHR46423">
    <property type="entry name" value="RNA POLYMERASE II-ASSOCIATED PROTEIN 3"/>
    <property type="match status" value="1"/>
</dbReference>
<organism evidence="4 5">
    <name type="scientific">Stegodyphus mimosarum</name>
    <name type="common">African social velvet spider</name>
    <dbReference type="NCBI Taxonomy" id="407821"/>
    <lineage>
        <taxon>Eukaryota</taxon>
        <taxon>Metazoa</taxon>
        <taxon>Ecdysozoa</taxon>
        <taxon>Arthropoda</taxon>
        <taxon>Chelicerata</taxon>
        <taxon>Arachnida</taxon>
        <taxon>Araneae</taxon>
        <taxon>Araneomorphae</taxon>
        <taxon>Entelegynae</taxon>
        <taxon>Eresoidea</taxon>
        <taxon>Eresidae</taxon>
        <taxon>Stegodyphus</taxon>
    </lineage>
</organism>
<gene>
    <name evidence="4" type="ORF">X975_08273</name>
</gene>
<dbReference type="GO" id="GO:0101031">
    <property type="term" value="C:protein folding chaperone complex"/>
    <property type="evidence" value="ECO:0007669"/>
    <property type="project" value="TreeGrafter"/>
</dbReference>
<dbReference type="EMBL" id="KK115131">
    <property type="protein sequence ID" value="KFM64232.1"/>
    <property type="molecule type" value="Genomic_DNA"/>
</dbReference>
<dbReference type="Gene3D" id="1.25.40.10">
    <property type="entry name" value="Tetratricopeptide repeat domain"/>
    <property type="match status" value="1"/>
</dbReference>
<feature type="repeat" description="TPR" evidence="2">
    <location>
        <begin position="35"/>
        <end position="68"/>
    </location>
</feature>
<reference evidence="4 5" key="1">
    <citation type="submission" date="2013-11" db="EMBL/GenBank/DDBJ databases">
        <title>Genome sequencing of Stegodyphus mimosarum.</title>
        <authorList>
            <person name="Bechsgaard J."/>
        </authorList>
    </citation>
    <scope>NUCLEOTIDE SEQUENCE [LARGE SCALE GENOMIC DNA]</scope>
</reference>
<dbReference type="Pfam" id="PF13414">
    <property type="entry name" value="TPR_11"/>
    <property type="match status" value="1"/>
</dbReference>
<dbReference type="PROSITE" id="PS50293">
    <property type="entry name" value="TPR_REGION"/>
    <property type="match status" value="1"/>
</dbReference>
<dbReference type="PROSITE" id="PS50005">
    <property type="entry name" value="TPR"/>
    <property type="match status" value="2"/>
</dbReference>
<evidence type="ECO:0000313" key="5">
    <source>
        <dbReference type="Proteomes" id="UP000054359"/>
    </source>
</evidence>
<evidence type="ECO:0000256" key="1">
    <source>
        <dbReference type="ARBA" id="ARBA00022803"/>
    </source>
</evidence>
<dbReference type="SMART" id="SM00028">
    <property type="entry name" value="TPR"/>
    <property type="match status" value="3"/>
</dbReference>
<dbReference type="PANTHER" id="PTHR46423:SF1">
    <property type="entry name" value="RNA POLYMERASE II-ASSOCIATED PROTEIN 3"/>
    <property type="match status" value="1"/>
</dbReference>
<sequence>MGIKNEADEETKHSSASDNSDQDEEMCLQKKKQLAILNKDKGNEFFKKGNYDSAINCYTTGMQLDPDNPLLPANRAMAFLKKEQFQAAENDCTSCLAVDPTYVKAYLRRGTARSKLKKYSLAREDFSKALELEPENKQ</sequence>
<feature type="repeat" description="TPR" evidence="2">
    <location>
        <begin position="103"/>
        <end position="136"/>
    </location>
</feature>
<dbReference type="STRING" id="407821.A0A087TGJ3"/>
<dbReference type="OrthoDB" id="2942533at2759"/>
<dbReference type="AlphaFoldDB" id="A0A087TGJ3"/>
<feature type="region of interest" description="Disordered" evidence="3">
    <location>
        <begin position="1"/>
        <end position="25"/>
    </location>
</feature>
<name>A0A087TGJ3_STEMI</name>
<dbReference type="Pfam" id="PF00515">
    <property type="entry name" value="TPR_1"/>
    <property type="match status" value="1"/>
</dbReference>
<protein>
    <submittedName>
        <fullName evidence="4">RNA polymerase II-associated protein 3</fullName>
    </submittedName>
</protein>
<keyword evidence="1 2" id="KW-0802">TPR repeat</keyword>
<keyword evidence="5" id="KW-1185">Reference proteome</keyword>
<dbReference type="SUPFAM" id="SSF48452">
    <property type="entry name" value="TPR-like"/>
    <property type="match status" value="1"/>
</dbReference>
<evidence type="ECO:0000313" key="4">
    <source>
        <dbReference type="EMBL" id="KFM64232.1"/>
    </source>
</evidence>
<accession>A0A087TGJ3</accession>
<evidence type="ECO:0000256" key="2">
    <source>
        <dbReference type="PROSITE-ProRule" id="PRU00339"/>
    </source>
</evidence>
<proteinExistence type="predicted"/>
<dbReference type="InterPro" id="IPR011990">
    <property type="entry name" value="TPR-like_helical_dom_sf"/>
</dbReference>
<dbReference type="OMA" id="PFNICEA"/>